<dbReference type="InterPro" id="IPR018356">
    <property type="entry name" value="Tscrpt_reg_HTH_DeoR_CS"/>
</dbReference>
<dbReference type="AlphaFoldDB" id="A0A916K3B8"/>
<dbReference type="InterPro" id="IPR050313">
    <property type="entry name" value="Carb_Metab_HTH_regulators"/>
</dbReference>
<dbReference type="InterPro" id="IPR001034">
    <property type="entry name" value="DeoR_HTH"/>
</dbReference>
<dbReference type="SMART" id="SM01134">
    <property type="entry name" value="DeoRC"/>
    <property type="match status" value="1"/>
</dbReference>
<dbReference type="Pfam" id="PF08220">
    <property type="entry name" value="HTH_DeoR"/>
    <property type="match status" value="1"/>
</dbReference>
<evidence type="ECO:0000259" key="4">
    <source>
        <dbReference type="PROSITE" id="PS51000"/>
    </source>
</evidence>
<dbReference type="PROSITE" id="PS00894">
    <property type="entry name" value="HTH_DEOR_1"/>
    <property type="match status" value="1"/>
</dbReference>
<evidence type="ECO:0000313" key="6">
    <source>
        <dbReference type="Proteomes" id="UP000693672"/>
    </source>
</evidence>
<evidence type="ECO:0000256" key="3">
    <source>
        <dbReference type="ARBA" id="ARBA00023163"/>
    </source>
</evidence>
<dbReference type="GO" id="GO:0003677">
    <property type="term" value="F:DNA binding"/>
    <property type="evidence" value="ECO:0007669"/>
    <property type="project" value="UniProtKB-KW"/>
</dbReference>
<keyword evidence="6" id="KW-1185">Reference proteome</keyword>
<dbReference type="PANTHER" id="PTHR30363">
    <property type="entry name" value="HTH-TYPE TRANSCRIPTIONAL REGULATOR SRLR-RELATED"/>
    <property type="match status" value="1"/>
</dbReference>
<reference evidence="5" key="1">
    <citation type="submission" date="2021-06" db="EMBL/GenBank/DDBJ databases">
        <authorList>
            <person name="Criscuolo A."/>
        </authorList>
    </citation>
    <scope>NUCLEOTIDE SEQUENCE</scope>
    <source>
        <strain evidence="5">CIP111600</strain>
    </source>
</reference>
<evidence type="ECO:0000256" key="2">
    <source>
        <dbReference type="ARBA" id="ARBA00023125"/>
    </source>
</evidence>
<dbReference type="InterPro" id="IPR014036">
    <property type="entry name" value="DeoR-like_C"/>
</dbReference>
<evidence type="ECO:0000256" key="1">
    <source>
        <dbReference type="ARBA" id="ARBA00023015"/>
    </source>
</evidence>
<dbReference type="RefSeq" id="WP_218093618.1">
    <property type="nucleotide sequence ID" value="NZ_CAJVAS010000018.1"/>
</dbReference>
<dbReference type="EMBL" id="CAJVAS010000018">
    <property type="protein sequence ID" value="CAG7637785.1"/>
    <property type="molecule type" value="Genomic_DNA"/>
</dbReference>
<evidence type="ECO:0000313" key="5">
    <source>
        <dbReference type="EMBL" id="CAG7637785.1"/>
    </source>
</evidence>
<feature type="domain" description="HTH deoR-type" evidence="4">
    <location>
        <begin position="4"/>
        <end position="59"/>
    </location>
</feature>
<name>A0A916K3B8_9BACL</name>
<dbReference type="Pfam" id="PF00455">
    <property type="entry name" value="DeoRC"/>
    <property type="match status" value="1"/>
</dbReference>
<dbReference type="PROSITE" id="PS51000">
    <property type="entry name" value="HTH_DEOR_2"/>
    <property type="match status" value="1"/>
</dbReference>
<dbReference type="GO" id="GO:0003700">
    <property type="term" value="F:DNA-binding transcription factor activity"/>
    <property type="evidence" value="ECO:0007669"/>
    <property type="project" value="InterPro"/>
</dbReference>
<accession>A0A916K3B8</accession>
<sequence length="252" mass="27663">MKKKEMRLAAIMELIKTNQFMNIDQLCQSLNVSPATVRRDLAFLEEIAQIQRVNGGAIISKNQKMALPPVRLLDEKQRIAKAAVDLVNEGDTIFMDGGTTNLEIASKLALFSNITIVTTSIELAHIFSQRKDISIFVCGGIMSDVNPRVSIIGPLAEKMISYFRANLCFLGTSGIHIKSGITAPSLTSAEVKNVMMRHAAKSILVADHSKFGKVHPAFVCPVEHFDMMITDRQAPQEDIDQLASKGVAIQLV</sequence>
<dbReference type="PANTHER" id="PTHR30363:SF44">
    <property type="entry name" value="AGA OPERON TRANSCRIPTIONAL REPRESSOR-RELATED"/>
    <property type="match status" value="1"/>
</dbReference>
<gene>
    <name evidence="5" type="primary">srlR_3</name>
    <name evidence="5" type="ORF">PAESOLCIP111_03880</name>
</gene>
<keyword evidence="1" id="KW-0805">Transcription regulation</keyword>
<keyword evidence="2" id="KW-0238">DNA-binding</keyword>
<protein>
    <submittedName>
        <fullName evidence="5">Glucitol operon repressor</fullName>
    </submittedName>
</protein>
<keyword evidence="3" id="KW-0804">Transcription</keyword>
<dbReference type="SMART" id="SM00420">
    <property type="entry name" value="HTH_DEOR"/>
    <property type="match status" value="1"/>
</dbReference>
<comment type="caution">
    <text evidence="5">The sequence shown here is derived from an EMBL/GenBank/DDBJ whole genome shotgun (WGS) entry which is preliminary data.</text>
</comment>
<dbReference type="Proteomes" id="UP000693672">
    <property type="component" value="Unassembled WGS sequence"/>
</dbReference>
<proteinExistence type="predicted"/>
<organism evidence="5 6">
    <name type="scientific">Paenibacillus solanacearum</name>
    <dbReference type="NCBI Taxonomy" id="2048548"/>
    <lineage>
        <taxon>Bacteria</taxon>
        <taxon>Bacillati</taxon>
        <taxon>Bacillota</taxon>
        <taxon>Bacilli</taxon>
        <taxon>Bacillales</taxon>
        <taxon>Paenibacillaceae</taxon>
        <taxon>Paenibacillus</taxon>
    </lineage>
</organism>